<name>A0ABD3GAH1_9MARC</name>
<feature type="compositionally biased region" description="Basic residues" evidence="2">
    <location>
        <begin position="190"/>
        <end position="202"/>
    </location>
</feature>
<gene>
    <name evidence="4" type="ORF">R1sor_026106</name>
</gene>
<protein>
    <recommendedName>
        <fullName evidence="3">Endonuclease/exonuclease/phosphatase domain-containing protein</fullName>
    </recommendedName>
</protein>
<dbReference type="SUPFAM" id="SSF56219">
    <property type="entry name" value="DNase I-like"/>
    <property type="match status" value="1"/>
</dbReference>
<evidence type="ECO:0000259" key="3">
    <source>
        <dbReference type="Pfam" id="PF03372"/>
    </source>
</evidence>
<evidence type="ECO:0000256" key="2">
    <source>
        <dbReference type="SAM" id="MobiDB-lite"/>
    </source>
</evidence>
<organism evidence="4 5">
    <name type="scientific">Riccia sorocarpa</name>
    <dbReference type="NCBI Taxonomy" id="122646"/>
    <lineage>
        <taxon>Eukaryota</taxon>
        <taxon>Viridiplantae</taxon>
        <taxon>Streptophyta</taxon>
        <taxon>Embryophyta</taxon>
        <taxon>Marchantiophyta</taxon>
        <taxon>Marchantiopsida</taxon>
        <taxon>Marchantiidae</taxon>
        <taxon>Marchantiales</taxon>
        <taxon>Ricciaceae</taxon>
        <taxon>Riccia</taxon>
    </lineage>
</organism>
<dbReference type="Gene3D" id="3.60.10.10">
    <property type="entry name" value="Endonuclease/exonuclease/phosphatase"/>
    <property type="match status" value="1"/>
</dbReference>
<keyword evidence="1" id="KW-0175">Coiled coil</keyword>
<proteinExistence type="predicted"/>
<reference evidence="4 5" key="1">
    <citation type="submission" date="2024-09" db="EMBL/GenBank/DDBJ databases">
        <title>Chromosome-scale assembly of Riccia sorocarpa.</title>
        <authorList>
            <person name="Paukszto L."/>
        </authorList>
    </citation>
    <scope>NUCLEOTIDE SEQUENCE [LARGE SCALE GENOMIC DNA]</scope>
    <source>
        <strain evidence="4">LP-2024</strain>
        <tissue evidence="4">Aerial parts of the thallus</tissue>
    </source>
</reference>
<keyword evidence="5" id="KW-1185">Reference proteome</keyword>
<feature type="coiled-coil region" evidence="1">
    <location>
        <begin position="474"/>
        <end position="508"/>
    </location>
</feature>
<feature type="domain" description="Endonuclease/exonuclease/phosphatase" evidence="3">
    <location>
        <begin position="204"/>
        <end position="406"/>
    </location>
</feature>
<accession>A0ABD3GAH1</accession>
<dbReference type="Proteomes" id="UP001633002">
    <property type="component" value="Unassembled WGS sequence"/>
</dbReference>
<comment type="caution">
    <text evidence="4">The sequence shown here is derived from an EMBL/GenBank/DDBJ whole genome shotgun (WGS) entry which is preliminary data.</text>
</comment>
<dbReference type="InterPro" id="IPR036691">
    <property type="entry name" value="Endo/exonu/phosph_ase_sf"/>
</dbReference>
<feature type="compositionally biased region" description="Basic and acidic residues" evidence="2">
    <location>
        <begin position="118"/>
        <end position="133"/>
    </location>
</feature>
<sequence>MEEDKGEGSKNTGSKEDGPAEISTEGLRESASEEQEDQMNDMQLVLVSDEVIPGNGYNHFDLNETPVTRQITSEKGKWGDTEGSESETGAETSTRSNERRGGFSPQERDRGKSTGAEEPWKPRIQRDPGDVDRGGAQSTTPGKGQLSGAAGRWSPFLMPAQNPRAGGGAGGAGASSSKTGKNTSGDGHKGGMHPKPAQKRKQRDVSVLCLQEVKNSEARLERQLASLIHGATIVADLNNEARGGTAMLIDPSVRVLNTGTKGDGSCAWAKIQTSRGEVTVCSVYAPGTPQERRVLWDWMVQTLAEGQWIISGDFNMVEYVEDSRGPTAVLRGEELQKWRILSEEWNLSDCWLNAFEREGPWYTRHALRGDRVDQSRLDRIYLSKYGEWVHSVQKVEHIGGKRVSDHIPVVATLQLKEKSERRLKKTTYLKFDHKILETAEVYDEAKKLWSDHPSGNLDPRVKWILAWRRLKTMFKRIQRERSSKISDLEKKEEELKNIRIRLEYDTSEATVQKARELEEEVSRKDNMEATMWRKRSRNRWLKSGEAPSKYFFAQLKAKHQRETIKALQLESGEVVNTEGRILEKIGTFYEDLYKKDEEVESAVNSRERVLSYVKSAVTAQQNQELEVTPTMEELEGIVKRLPEEKAPGLDGATVEVLTKCWSFMKEDCLAMLLSY</sequence>
<dbReference type="InterPro" id="IPR005135">
    <property type="entry name" value="Endo/exonuclease/phosphatase"/>
</dbReference>
<evidence type="ECO:0000313" key="4">
    <source>
        <dbReference type="EMBL" id="KAL3676158.1"/>
    </source>
</evidence>
<dbReference type="EMBL" id="JBJQOH010000008">
    <property type="protein sequence ID" value="KAL3676158.1"/>
    <property type="molecule type" value="Genomic_DNA"/>
</dbReference>
<evidence type="ECO:0000313" key="5">
    <source>
        <dbReference type="Proteomes" id="UP001633002"/>
    </source>
</evidence>
<feature type="compositionally biased region" description="Low complexity" evidence="2">
    <location>
        <begin position="86"/>
        <end position="95"/>
    </location>
</feature>
<feature type="region of interest" description="Disordered" evidence="2">
    <location>
        <begin position="1"/>
        <end position="204"/>
    </location>
</feature>
<feature type="compositionally biased region" description="Basic and acidic residues" evidence="2">
    <location>
        <begin position="96"/>
        <end position="112"/>
    </location>
</feature>
<dbReference type="AlphaFoldDB" id="A0ABD3GAH1"/>
<evidence type="ECO:0000256" key="1">
    <source>
        <dbReference type="SAM" id="Coils"/>
    </source>
</evidence>
<dbReference type="Pfam" id="PF03372">
    <property type="entry name" value="Exo_endo_phos"/>
    <property type="match status" value="1"/>
</dbReference>